<evidence type="ECO:0000256" key="1">
    <source>
        <dbReference type="ARBA" id="ARBA00022603"/>
    </source>
</evidence>
<dbReference type="PROSITE" id="PS01230">
    <property type="entry name" value="TRMA_1"/>
    <property type="match status" value="1"/>
</dbReference>
<dbReference type="PANTHER" id="PTHR11061:SF30">
    <property type="entry name" value="TRNA (URACIL(54)-C(5))-METHYLTRANSFERASE"/>
    <property type="match status" value="1"/>
</dbReference>
<comment type="caution">
    <text evidence="7">The sequence shown here is derived from an EMBL/GenBank/DDBJ whole genome shotgun (WGS) entry which is preliminary data.</text>
</comment>
<accession>A0ABV6P6Y0</accession>
<keyword evidence="3 4" id="KW-0949">S-adenosyl-L-methionine</keyword>
<dbReference type="InterPro" id="IPR030390">
    <property type="entry name" value="MeTrfase_TrmA_AS"/>
</dbReference>
<dbReference type="SUPFAM" id="SSF53335">
    <property type="entry name" value="S-adenosyl-L-methionine-dependent methyltransferases"/>
    <property type="match status" value="1"/>
</dbReference>
<feature type="active site" description="Nucleophile" evidence="4">
    <location>
        <position position="415"/>
    </location>
</feature>
<dbReference type="InterPro" id="IPR010280">
    <property type="entry name" value="U5_MeTrfase_fam"/>
</dbReference>
<reference evidence="7 8" key="1">
    <citation type="submission" date="2024-09" db="EMBL/GenBank/DDBJ databases">
        <authorList>
            <person name="Sun Q."/>
            <person name="Mori K."/>
        </authorList>
    </citation>
    <scope>NUCLEOTIDE SEQUENCE [LARGE SCALE GENOMIC DNA]</scope>
    <source>
        <strain evidence="7 8">NCAIM B.02604</strain>
    </source>
</reference>
<keyword evidence="1 4" id="KW-0489">Methyltransferase</keyword>
<sequence>MSENNLPRVRVELGPMAHGGHCVARHEGRVIFVRHGIPGEVVTVALTDAGEKSRFWRGDVIQVHRASEHRRTHFWLAADSLKTHAARNLPVGGAEYGHIHLPHQRRLKNQVFRDTLNRIGKLQVEAYVEELPDEDPQGLGWRTRSSFAIGPTGVMGMHPHRSNRISAVKNFPLAHPRINELKLWTLPLRGAQRIHAATSAEGENLVVLEWLHRITRSTTEVVKQQLDSYAEQLHPVLSELPNLNVALLMVSDPKHPSRRQLLTLTENTALTETATIDGTDYSWQVSADGFWQIHRNAPATLATAMLEMLQPEAGQHVADLYAGAGLFTAVLATAVGETGRVDSVEASPITSADAATNFAHQPQVQVTRAMVETFLKRAKTSWDAIVLDPPRAGAGPEVIAALVAKDIPKICYVSCDPASFARDAADLVQAGYSLEEVRVFDMYPNTHHMESVSLFTRKVV</sequence>
<dbReference type="Gene3D" id="3.40.50.150">
    <property type="entry name" value="Vaccinia Virus protein VP39"/>
    <property type="match status" value="1"/>
</dbReference>
<dbReference type="Pfam" id="PF05958">
    <property type="entry name" value="tRNA_U5-meth_tr"/>
    <property type="match status" value="1"/>
</dbReference>
<feature type="active site" evidence="5">
    <location>
        <position position="415"/>
    </location>
</feature>
<comment type="similarity">
    <text evidence="4">Belongs to the class I-like SAM-binding methyltransferase superfamily. RNA M5U methyltransferase family.</text>
</comment>
<dbReference type="InterPro" id="IPR002792">
    <property type="entry name" value="TRAM_dom"/>
</dbReference>
<dbReference type="Gene3D" id="2.40.50.1070">
    <property type="match status" value="1"/>
</dbReference>
<dbReference type="Gene3D" id="2.40.50.140">
    <property type="entry name" value="Nucleic acid-binding proteins"/>
    <property type="match status" value="1"/>
</dbReference>
<dbReference type="Pfam" id="PF01938">
    <property type="entry name" value="TRAM"/>
    <property type="match status" value="1"/>
</dbReference>
<evidence type="ECO:0000313" key="7">
    <source>
        <dbReference type="EMBL" id="MFC0580887.1"/>
    </source>
</evidence>
<dbReference type="GO" id="GO:0008168">
    <property type="term" value="F:methyltransferase activity"/>
    <property type="evidence" value="ECO:0007669"/>
    <property type="project" value="UniProtKB-KW"/>
</dbReference>
<dbReference type="CDD" id="cd02440">
    <property type="entry name" value="AdoMet_MTases"/>
    <property type="match status" value="1"/>
</dbReference>
<feature type="binding site" evidence="4">
    <location>
        <position position="292"/>
    </location>
    <ligand>
        <name>S-adenosyl-L-methionine</name>
        <dbReference type="ChEBI" id="CHEBI:59789"/>
    </ligand>
</feature>
<feature type="binding site" evidence="4">
    <location>
        <position position="321"/>
    </location>
    <ligand>
        <name>S-adenosyl-L-methionine</name>
        <dbReference type="ChEBI" id="CHEBI:59789"/>
    </ligand>
</feature>
<dbReference type="SUPFAM" id="SSF50249">
    <property type="entry name" value="Nucleic acid-binding proteins"/>
    <property type="match status" value="1"/>
</dbReference>
<evidence type="ECO:0000256" key="2">
    <source>
        <dbReference type="ARBA" id="ARBA00022679"/>
    </source>
</evidence>
<dbReference type="RefSeq" id="WP_377457280.1">
    <property type="nucleotide sequence ID" value="NZ_JBHLUB010000001.1"/>
</dbReference>
<keyword evidence="2 4" id="KW-0808">Transferase</keyword>
<dbReference type="InterPro" id="IPR012340">
    <property type="entry name" value="NA-bd_OB-fold"/>
</dbReference>
<dbReference type="Proteomes" id="UP001589862">
    <property type="component" value="Unassembled WGS sequence"/>
</dbReference>
<evidence type="ECO:0000256" key="5">
    <source>
        <dbReference type="PROSITE-ProRule" id="PRU10015"/>
    </source>
</evidence>
<feature type="binding site" evidence="4">
    <location>
        <position position="345"/>
    </location>
    <ligand>
        <name>S-adenosyl-L-methionine</name>
        <dbReference type="ChEBI" id="CHEBI:59789"/>
    </ligand>
</feature>
<keyword evidence="8" id="KW-1185">Reference proteome</keyword>
<evidence type="ECO:0000313" key="8">
    <source>
        <dbReference type="Proteomes" id="UP001589862"/>
    </source>
</evidence>
<dbReference type="InterPro" id="IPR029063">
    <property type="entry name" value="SAM-dependent_MTases_sf"/>
</dbReference>
<name>A0ABV6P6Y0_9MICC</name>
<proteinExistence type="inferred from homology"/>
<feature type="domain" description="TRAM" evidence="6">
    <location>
        <begin position="9"/>
        <end position="52"/>
    </location>
</feature>
<evidence type="ECO:0000259" key="6">
    <source>
        <dbReference type="Pfam" id="PF01938"/>
    </source>
</evidence>
<organism evidence="7 8">
    <name type="scientific">Micrococcoides hystricis</name>
    <dbReference type="NCBI Taxonomy" id="1572761"/>
    <lineage>
        <taxon>Bacteria</taxon>
        <taxon>Bacillati</taxon>
        <taxon>Actinomycetota</taxon>
        <taxon>Actinomycetes</taxon>
        <taxon>Micrococcales</taxon>
        <taxon>Micrococcaceae</taxon>
        <taxon>Micrococcoides</taxon>
    </lineage>
</organism>
<feature type="binding site" evidence="4">
    <location>
        <position position="388"/>
    </location>
    <ligand>
        <name>S-adenosyl-L-methionine</name>
        <dbReference type="ChEBI" id="CHEBI:59789"/>
    </ligand>
</feature>
<dbReference type="PROSITE" id="PS51687">
    <property type="entry name" value="SAM_MT_RNA_M5U"/>
    <property type="match status" value="1"/>
</dbReference>
<evidence type="ECO:0000256" key="3">
    <source>
        <dbReference type="ARBA" id="ARBA00022691"/>
    </source>
</evidence>
<dbReference type="PANTHER" id="PTHR11061">
    <property type="entry name" value="RNA M5U METHYLTRANSFERASE"/>
    <property type="match status" value="1"/>
</dbReference>
<evidence type="ECO:0000256" key="4">
    <source>
        <dbReference type="PROSITE-ProRule" id="PRU01024"/>
    </source>
</evidence>
<protein>
    <submittedName>
        <fullName evidence="7">Class I SAM-dependent RNA methyltransferase</fullName>
        <ecNumber evidence="7">2.1.1.-</ecNumber>
    </submittedName>
</protein>
<gene>
    <name evidence="7" type="ORF">ACFFFR_00580</name>
</gene>
<dbReference type="GO" id="GO:0032259">
    <property type="term" value="P:methylation"/>
    <property type="evidence" value="ECO:0007669"/>
    <property type="project" value="UniProtKB-KW"/>
</dbReference>
<dbReference type="EMBL" id="JBHLUB010000001">
    <property type="protein sequence ID" value="MFC0580887.1"/>
    <property type="molecule type" value="Genomic_DNA"/>
</dbReference>
<dbReference type="EC" id="2.1.1.-" evidence="7"/>